<dbReference type="PANTHER" id="PTHR31390">
    <property type="entry name" value="EXPRESSED PROTEIN"/>
    <property type="match status" value="1"/>
</dbReference>
<dbReference type="InterPro" id="IPR021916">
    <property type="entry name" value="DUF3527"/>
</dbReference>
<comment type="caution">
    <text evidence="2">The sequence shown here is derived from an EMBL/GenBank/DDBJ whole genome shotgun (WGS) entry which is preliminary data.</text>
</comment>
<dbReference type="EMBL" id="JBDFQZ010000014">
    <property type="protein sequence ID" value="KAK9665784.1"/>
    <property type="molecule type" value="Genomic_DNA"/>
</dbReference>
<keyword evidence="3" id="KW-1185">Reference proteome</keyword>
<reference evidence="2" key="1">
    <citation type="submission" date="2024-03" db="EMBL/GenBank/DDBJ databases">
        <title>WGS assembly of Saponaria officinalis var. Norfolk2.</title>
        <authorList>
            <person name="Jenkins J."/>
            <person name="Shu S."/>
            <person name="Grimwood J."/>
            <person name="Barry K."/>
            <person name="Goodstein D."/>
            <person name="Schmutz J."/>
            <person name="Leebens-Mack J."/>
            <person name="Osbourn A."/>
        </authorList>
    </citation>
    <scope>NUCLEOTIDE SEQUENCE [LARGE SCALE GENOMIC DNA]</scope>
    <source>
        <strain evidence="2">JIC</strain>
    </source>
</reference>
<accession>A0AAW1GXM1</accession>
<protein>
    <submittedName>
        <fullName evidence="2">Uncharacterized protein</fullName>
    </submittedName>
</protein>
<feature type="region of interest" description="Disordered" evidence="1">
    <location>
        <begin position="1"/>
        <end position="21"/>
    </location>
</feature>
<feature type="compositionally biased region" description="Basic and acidic residues" evidence="1">
    <location>
        <begin position="1"/>
        <end position="16"/>
    </location>
</feature>
<gene>
    <name evidence="2" type="ORF">RND81_14G136100</name>
</gene>
<sequence length="586" mass="65308">MGNSYRDRQKDGEKGDVICSSKNSHKSEDQIALQISGLTLAKGGKPGKMLILRLIQSEPRDKWIQELFVKRTHGLGINIPKQLVSLEERYLKRCMELIHMNALQGAPCAISVNLNSVDTGFVSNHTMFRNNDSVDVPESAIDYPVGIETGNLVLSRENDDIVGSIMGSNSMMSILSSPLFQKLGEKKILENKRCVPRDNQGSRPSRDCGDETAAPMKQGYGFDSVQRSPISESSEGFLADEFSASSSSQGMLQFTWDNGLPHFVFSLDDQKEVYVASAGKDEKALDYVYFIHFKSKGRKLSDISDNESDVIGKIKVSSSFSLFSDKFKVLETEFVLVATNDNHARELHTFSRNSRRSRKISNVMEMFKQRTQTRTPSIFGARARAVAEDISEDRCLENDFLPNLELAALVVKERIQNDEHRQQKVGEGWGLKFLMKGRVKPTGYTSSDVSMAPCSTSVDIVVPACPHGGPRTRNGGPSSLIERWRSRGHCDCGGWDLGCPLKVLKPRSRSNESWPNSEIHGDCKSFDIFTEGLKQRTPTLKMVNIRDGLYFISFQSSLLSALQTFAIAVATVHSKCPSLRPKHMQD</sequence>
<name>A0AAW1GXM1_SAPOF</name>
<dbReference type="PANTHER" id="PTHR31390:SF2">
    <property type="entry name" value="EXPRESSED PROTEIN"/>
    <property type="match status" value="1"/>
</dbReference>
<dbReference type="Proteomes" id="UP001443914">
    <property type="component" value="Unassembled WGS sequence"/>
</dbReference>
<organism evidence="2 3">
    <name type="scientific">Saponaria officinalis</name>
    <name type="common">Common soapwort</name>
    <name type="synonym">Lychnis saponaria</name>
    <dbReference type="NCBI Taxonomy" id="3572"/>
    <lineage>
        <taxon>Eukaryota</taxon>
        <taxon>Viridiplantae</taxon>
        <taxon>Streptophyta</taxon>
        <taxon>Embryophyta</taxon>
        <taxon>Tracheophyta</taxon>
        <taxon>Spermatophyta</taxon>
        <taxon>Magnoliopsida</taxon>
        <taxon>eudicotyledons</taxon>
        <taxon>Gunneridae</taxon>
        <taxon>Pentapetalae</taxon>
        <taxon>Caryophyllales</taxon>
        <taxon>Caryophyllaceae</taxon>
        <taxon>Caryophylleae</taxon>
        <taxon>Saponaria</taxon>
    </lineage>
</organism>
<proteinExistence type="predicted"/>
<evidence type="ECO:0000256" key="1">
    <source>
        <dbReference type="SAM" id="MobiDB-lite"/>
    </source>
</evidence>
<dbReference type="Pfam" id="PF12043">
    <property type="entry name" value="DUF3527"/>
    <property type="match status" value="1"/>
</dbReference>
<evidence type="ECO:0000313" key="3">
    <source>
        <dbReference type="Proteomes" id="UP001443914"/>
    </source>
</evidence>
<dbReference type="AlphaFoldDB" id="A0AAW1GXM1"/>
<feature type="region of interest" description="Disordered" evidence="1">
    <location>
        <begin position="195"/>
        <end position="221"/>
    </location>
</feature>
<evidence type="ECO:0000313" key="2">
    <source>
        <dbReference type="EMBL" id="KAK9665784.1"/>
    </source>
</evidence>